<dbReference type="PANTHER" id="PTHR13617">
    <property type="entry name" value="PROTEIN ABHD18"/>
    <property type="match status" value="1"/>
</dbReference>
<dbReference type="SUPFAM" id="SSF53474">
    <property type="entry name" value="alpha/beta-Hydrolases"/>
    <property type="match status" value="1"/>
</dbReference>
<sequence>MSKNYVDHIFRRSLLLSKLFTKSWGSPQTLEKLLYFRQNFIGRGRINELIEKKKPTMEWSRKGITYMEGNFISPLYEWCPELFVPGVEICTWRGLFPEKSDKRNGLVIHLAGTGDHTFFRREYGFANDLLKEGYSAILIENPYYGTRKPKQQFSSSLLNVSDLFVMGAAIIGECNFILRWAKETGHWPLGISGVSMGGYMACLAASNVHDPIAVVPCLSWTTAAPVYTEGALSDAIQWKNLGKELSSKHFRDSILQIKDCDWLDQLDDRESFGRQTEDSKRFMWILMEEFTNLSKYPVPYEPSLVKAVIAEEDAYIIRNDVPDLSDLWPGSHIKIIPGVGHVQAYIQMHDVFREVITETMEAARKYSPTETPTKIQENVEIKEN</sequence>
<dbReference type="Gene3D" id="3.40.50.1820">
    <property type="entry name" value="alpha/beta hydrolase"/>
    <property type="match status" value="1"/>
</dbReference>
<dbReference type="InterPro" id="IPR019149">
    <property type="entry name" value="ABHD18"/>
</dbReference>
<evidence type="ECO:0000313" key="2">
    <source>
        <dbReference type="WBParaSite" id="PDA_v2.g22553.t1"/>
    </source>
</evidence>
<dbReference type="WBParaSite" id="PDA_v2.g22553.t1">
    <property type="protein sequence ID" value="PDA_v2.g22553.t1"/>
    <property type="gene ID" value="PDA_v2.g22553"/>
</dbReference>
<accession>A0A914Q5X4</accession>
<dbReference type="PANTHER" id="PTHR13617:SF14">
    <property type="entry name" value="PROTEIN ABHD18"/>
    <property type="match status" value="1"/>
</dbReference>
<proteinExistence type="predicted"/>
<dbReference type="InterPro" id="IPR029058">
    <property type="entry name" value="AB_hydrolase_fold"/>
</dbReference>
<dbReference type="AlphaFoldDB" id="A0A914Q5X4"/>
<name>A0A914Q5X4_9BILA</name>
<protein>
    <submittedName>
        <fullName evidence="2">Abhydrolase domain-containing 18</fullName>
    </submittedName>
</protein>
<dbReference type="Proteomes" id="UP000887578">
    <property type="component" value="Unplaced"/>
</dbReference>
<keyword evidence="1" id="KW-1185">Reference proteome</keyword>
<dbReference type="Pfam" id="PF09752">
    <property type="entry name" value="ABHD18"/>
    <property type="match status" value="1"/>
</dbReference>
<organism evidence="1 2">
    <name type="scientific">Panagrolaimus davidi</name>
    <dbReference type="NCBI Taxonomy" id="227884"/>
    <lineage>
        <taxon>Eukaryota</taxon>
        <taxon>Metazoa</taxon>
        <taxon>Ecdysozoa</taxon>
        <taxon>Nematoda</taxon>
        <taxon>Chromadorea</taxon>
        <taxon>Rhabditida</taxon>
        <taxon>Tylenchina</taxon>
        <taxon>Panagrolaimomorpha</taxon>
        <taxon>Panagrolaimoidea</taxon>
        <taxon>Panagrolaimidae</taxon>
        <taxon>Panagrolaimus</taxon>
    </lineage>
</organism>
<reference evidence="2" key="1">
    <citation type="submission" date="2022-11" db="UniProtKB">
        <authorList>
            <consortium name="WormBaseParasite"/>
        </authorList>
    </citation>
    <scope>IDENTIFICATION</scope>
</reference>
<evidence type="ECO:0000313" key="1">
    <source>
        <dbReference type="Proteomes" id="UP000887578"/>
    </source>
</evidence>